<evidence type="ECO:0000313" key="3">
    <source>
        <dbReference type="Proteomes" id="UP000321938"/>
    </source>
</evidence>
<feature type="domain" description="Glycosyltransferase 2-like" evidence="1">
    <location>
        <begin position="4"/>
        <end position="180"/>
    </location>
</feature>
<dbReference type="InterPro" id="IPR029044">
    <property type="entry name" value="Nucleotide-diphossugar_trans"/>
</dbReference>
<protein>
    <submittedName>
        <fullName evidence="2">Glycosyltransferase family 2 protein</fullName>
    </submittedName>
</protein>
<dbReference type="SUPFAM" id="SSF53448">
    <property type="entry name" value="Nucleotide-diphospho-sugar transferases"/>
    <property type="match status" value="1"/>
</dbReference>
<evidence type="ECO:0000313" key="2">
    <source>
        <dbReference type="EMBL" id="TXE16932.1"/>
    </source>
</evidence>
<keyword evidence="3" id="KW-1185">Reference proteome</keyword>
<dbReference type="CDD" id="cd04186">
    <property type="entry name" value="GT_2_like_c"/>
    <property type="match status" value="1"/>
</dbReference>
<sequence>MDISIIIVNFNSANYTINCIESIYKYTKKVTFEIIVVDNNSSSEDIKALNTFLENKPISFLKSKINLGFGGGNHFGYQFAKGNHYAFINNDAELTENTLLKLLNYSYSDKNAGVMGLHQVNKENERFKYSFRQFIDLKYHLFNQKKPIKYYSKKTNSDLTSPFEVDLVSGAFMFFKKEAYEVSGGFDPNIFLFYEEMDICLRLKKKGYQTIFYPESTFIHYMGKSSSNVKIKNEFTISYLYVIQKNYSYMYYYILRIILLFKYGFKSILKPKKHFSSFKIILKGGNSLVYSMKP</sequence>
<keyword evidence="2" id="KW-0808">Transferase</keyword>
<dbReference type="OrthoDB" id="9771846at2"/>
<dbReference type="Pfam" id="PF00535">
    <property type="entry name" value="Glycos_transf_2"/>
    <property type="match status" value="1"/>
</dbReference>
<dbReference type="PANTHER" id="PTHR43179">
    <property type="entry name" value="RHAMNOSYLTRANSFERASE WBBL"/>
    <property type="match status" value="1"/>
</dbReference>
<dbReference type="RefSeq" id="WP_037051810.1">
    <property type="nucleotide sequence ID" value="NZ_VOSB01000015.1"/>
</dbReference>
<dbReference type="PANTHER" id="PTHR43179:SF7">
    <property type="entry name" value="RHAMNOSYLTRANSFERASE WBBL"/>
    <property type="match status" value="1"/>
</dbReference>
<dbReference type="EMBL" id="VOSB01000015">
    <property type="protein sequence ID" value="TXE16932.1"/>
    <property type="molecule type" value="Genomic_DNA"/>
</dbReference>
<reference evidence="2 3" key="1">
    <citation type="submission" date="2019-08" db="EMBL/GenBank/DDBJ databases">
        <title>Genome of Psychroserpens burtonensis ACAM 167.</title>
        <authorList>
            <person name="Bowman J.P."/>
        </authorList>
    </citation>
    <scope>NUCLEOTIDE SEQUENCE [LARGE SCALE GENOMIC DNA]</scope>
    <source>
        <strain evidence="2 3">ACAM 167</strain>
    </source>
</reference>
<dbReference type="GO" id="GO:0016740">
    <property type="term" value="F:transferase activity"/>
    <property type="evidence" value="ECO:0007669"/>
    <property type="project" value="UniProtKB-KW"/>
</dbReference>
<dbReference type="InterPro" id="IPR001173">
    <property type="entry name" value="Glyco_trans_2-like"/>
</dbReference>
<comment type="caution">
    <text evidence="2">The sequence shown here is derived from an EMBL/GenBank/DDBJ whole genome shotgun (WGS) entry which is preliminary data.</text>
</comment>
<dbReference type="AlphaFoldDB" id="A0A5C7B5D3"/>
<dbReference type="Gene3D" id="3.90.550.10">
    <property type="entry name" value="Spore Coat Polysaccharide Biosynthesis Protein SpsA, Chain A"/>
    <property type="match status" value="1"/>
</dbReference>
<dbReference type="Proteomes" id="UP000321938">
    <property type="component" value="Unassembled WGS sequence"/>
</dbReference>
<organism evidence="2 3">
    <name type="scientific">Psychroserpens burtonensis</name>
    <dbReference type="NCBI Taxonomy" id="49278"/>
    <lineage>
        <taxon>Bacteria</taxon>
        <taxon>Pseudomonadati</taxon>
        <taxon>Bacteroidota</taxon>
        <taxon>Flavobacteriia</taxon>
        <taxon>Flavobacteriales</taxon>
        <taxon>Flavobacteriaceae</taxon>
        <taxon>Psychroserpens</taxon>
    </lineage>
</organism>
<gene>
    <name evidence="2" type="ORF">ES692_11315</name>
</gene>
<proteinExistence type="predicted"/>
<accession>A0A5C7B5D3</accession>
<evidence type="ECO:0000259" key="1">
    <source>
        <dbReference type="Pfam" id="PF00535"/>
    </source>
</evidence>
<dbReference type="STRING" id="1123037.GCA_000425305_02263"/>
<name>A0A5C7B5D3_9FLAO</name>